<name>A0A9P1IAV6_9PELO</name>
<dbReference type="PANTHER" id="PTHR33936">
    <property type="entry name" value="PROTEIN CBG17840"/>
    <property type="match status" value="1"/>
</dbReference>
<proteinExistence type="predicted"/>
<evidence type="ECO:0000256" key="1">
    <source>
        <dbReference type="SAM" id="MobiDB-lite"/>
    </source>
</evidence>
<dbReference type="PROSITE" id="PS00028">
    <property type="entry name" value="ZINC_FINGER_C2H2_1"/>
    <property type="match status" value="1"/>
</dbReference>
<feature type="compositionally biased region" description="Polar residues" evidence="1">
    <location>
        <begin position="144"/>
        <end position="155"/>
    </location>
</feature>
<feature type="compositionally biased region" description="Basic and acidic residues" evidence="1">
    <location>
        <begin position="726"/>
        <end position="735"/>
    </location>
</feature>
<feature type="compositionally biased region" description="Acidic residues" evidence="1">
    <location>
        <begin position="737"/>
        <end position="750"/>
    </location>
</feature>
<accession>A0A9P1IAV6</accession>
<dbReference type="Proteomes" id="UP001152747">
    <property type="component" value="Unassembled WGS sequence"/>
</dbReference>
<evidence type="ECO:0000313" key="3">
    <source>
        <dbReference type="EMBL" id="CAI5441679.1"/>
    </source>
</evidence>
<feature type="region of interest" description="Disordered" evidence="1">
    <location>
        <begin position="726"/>
        <end position="758"/>
    </location>
</feature>
<organism evidence="3 4">
    <name type="scientific">Caenorhabditis angaria</name>
    <dbReference type="NCBI Taxonomy" id="860376"/>
    <lineage>
        <taxon>Eukaryota</taxon>
        <taxon>Metazoa</taxon>
        <taxon>Ecdysozoa</taxon>
        <taxon>Nematoda</taxon>
        <taxon>Chromadorea</taxon>
        <taxon>Rhabditida</taxon>
        <taxon>Rhabditina</taxon>
        <taxon>Rhabditomorpha</taxon>
        <taxon>Rhabditoidea</taxon>
        <taxon>Rhabditidae</taxon>
        <taxon>Peloderinae</taxon>
        <taxon>Caenorhabditis</taxon>
    </lineage>
</organism>
<dbReference type="OrthoDB" id="5803649at2759"/>
<evidence type="ECO:0000259" key="2">
    <source>
        <dbReference type="PROSITE" id="PS00028"/>
    </source>
</evidence>
<dbReference type="AlphaFoldDB" id="A0A9P1IAV6"/>
<protein>
    <recommendedName>
        <fullName evidence="2">C2H2-type domain-containing protein</fullName>
    </recommendedName>
</protein>
<keyword evidence="4" id="KW-1185">Reference proteome</keyword>
<evidence type="ECO:0000313" key="4">
    <source>
        <dbReference type="Proteomes" id="UP001152747"/>
    </source>
</evidence>
<reference evidence="3" key="1">
    <citation type="submission" date="2022-11" db="EMBL/GenBank/DDBJ databases">
        <authorList>
            <person name="Kikuchi T."/>
        </authorList>
    </citation>
    <scope>NUCLEOTIDE SEQUENCE</scope>
    <source>
        <strain evidence="3">PS1010</strain>
    </source>
</reference>
<dbReference type="InterPro" id="IPR013087">
    <property type="entry name" value="Znf_C2H2_type"/>
</dbReference>
<comment type="caution">
    <text evidence="3">The sequence shown here is derived from an EMBL/GenBank/DDBJ whole genome shotgun (WGS) entry which is preliminary data.</text>
</comment>
<sequence>MGSNEMPHPIEDMEYTTDDNMLVDSNIPVEMEVVMTGDGNIETEYATGSPQYQYEEEYDFAEDDDLEFEKLLPAQLQQGGRRDWKSDQKLKLDIYEIMDSLPPSLHDRYKRVCAKRGFIIDSKRTTGYSFEKMPVSKKRVQAPHRTTLNQSTQNTSFYYNNQSAESSSQSFSQSYDDPEFLNHTDPTRAVIEQASYSADNYDKSTFRHCPCCNMSLRRSVYYHHARMIREKGACNLFTPQRFPCPSCDAKLGTLEKLCQHSEQIHGLPTEIKVSVFTSEDDFAAFRIELEGKGGNFRMARGNKKSKKGVVQYFRCNRLQTLSKNQTYRLVDNPTEQDLPSNKRRGKLNEKLTTGSKQIIRTENSCTAFYNKAYLENGTIEVRFCDHHLHDDERLRLPEAVKTRVIELARKQLPHIVVLMIVKDERYKYCTRDSANDRRIQDMKTQDIRQILAGNNRQERTRVKNGGASRQRIRIVEENGVLLPTEEDPNNDWVEIRPLPQQRINRCNLSVVERKYLDLFDTNRDDVMHVLHEKTKEENDKRTIFESFVHRLSSAHTLFKTFDVIKVNPQNEHFESCEKVIEYLQRMEKKAVDLWKKLNNIIIEGYGERRELIDDTIDVVGIEDETYAVSMSAGPQPKTSQTKGQTIWSAAASHNDPSVQHLLMKKPQYSGNYVRRGDLEELLLQKMQNDEENEQYISEEGNVENMQEVELNEEQQVDEIIHTTIVEKTDDQKVEMSNEQDEEENVEEEIEEQAKSDDN</sequence>
<dbReference type="PANTHER" id="PTHR33936:SF15">
    <property type="entry name" value="C2H2-TYPE DOMAIN-CONTAINING PROTEIN"/>
    <property type="match status" value="1"/>
</dbReference>
<dbReference type="EMBL" id="CANHGI010000002">
    <property type="protein sequence ID" value="CAI5441679.1"/>
    <property type="molecule type" value="Genomic_DNA"/>
</dbReference>
<dbReference type="InterPro" id="IPR052797">
    <property type="entry name" value="RegFact_GeneExpr_CellDeath"/>
</dbReference>
<feature type="region of interest" description="Disordered" evidence="1">
    <location>
        <begin position="135"/>
        <end position="155"/>
    </location>
</feature>
<gene>
    <name evidence="3" type="ORF">CAMP_LOCUS4316</name>
</gene>
<feature type="domain" description="C2H2-type" evidence="2">
    <location>
        <begin position="244"/>
        <end position="265"/>
    </location>
</feature>